<evidence type="ECO:0000256" key="1">
    <source>
        <dbReference type="SAM" id="Phobius"/>
    </source>
</evidence>
<dbReference type="RefSeq" id="WP_234624303.1">
    <property type="nucleotide sequence ID" value="NZ_JAHWXT010000011.1"/>
</dbReference>
<gene>
    <name evidence="2" type="ORF">KW868_20965</name>
</gene>
<feature type="transmembrane region" description="Helical" evidence="1">
    <location>
        <begin position="90"/>
        <end position="109"/>
    </location>
</feature>
<comment type="caution">
    <text evidence="2">The sequence shown here is derived from an EMBL/GenBank/DDBJ whole genome shotgun (WGS) entry which is preliminary data.</text>
</comment>
<dbReference type="PANTHER" id="PTHR34980">
    <property type="entry name" value="INNER MEMBRANE PROTEIN-RELATED-RELATED"/>
    <property type="match status" value="1"/>
</dbReference>
<feature type="transmembrane region" description="Helical" evidence="1">
    <location>
        <begin position="135"/>
        <end position="157"/>
    </location>
</feature>
<proteinExistence type="predicted"/>
<feature type="transmembrane region" description="Helical" evidence="1">
    <location>
        <begin position="21"/>
        <end position="45"/>
    </location>
</feature>
<reference evidence="2" key="1">
    <citation type="submission" date="2021-07" db="EMBL/GenBank/DDBJ databases">
        <authorList>
            <person name="Fernandez M."/>
            <person name="Pereira P."/>
            <person name="Torres Tejerizo G.A."/>
            <person name="Gonzalez P."/>
            <person name="Agostini E."/>
        </authorList>
    </citation>
    <scope>NUCLEOTIDE SEQUENCE</scope>
    <source>
        <strain evidence="2">SFC 500-1A</strain>
    </source>
</reference>
<dbReference type="EMBL" id="JAHWXT010000011">
    <property type="protein sequence ID" value="MCF0266926.1"/>
    <property type="molecule type" value="Genomic_DNA"/>
</dbReference>
<evidence type="ECO:0000313" key="3">
    <source>
        <dbReference type="Proteomes" id="UP000887320"/>
    </source>
</evidence>
<dbReference type="Proteomes" id="UP000887320">
    <property type="component" value="Unassembled WGS sequence"/>
</dbReference>
<evidence type="ECO:0000313" key="2">
    <source>
        <dbReference type="EMBL" id="MCF0266926.1"/>
    </source>
</evidence>
<feature type="transmembrane region" description="Helical" evidence="1">
    <location>
        <begin position="57"/>
        <end position="78"/>
    </location>
</feature>
<name>A0A8X8GLC2_ACIGI</name>
<dbReference type="PANTHER" id="PTHR34980:SF3">
    <property type="entry name" value="BLR8105 PROTEIN"/>
    <property type="match status" value="1"/>
</dbReference>
<protein>
    <submittedName>
        <fullName evidence="2">DUF805 domain-containing protein</fullName>
    </submittedName>
</protein>
<organism evidence="2 3">
    <name type="scientific">Acinetobacter guillouiae</name>
    <name type="common">Acinetobacter genomosp. 11</name>
    <dbReference type="NCBI Taxonomy" id="106649"/>
    <lineage>
        <taxon>Bacteria</taxon>
        <taxon>Pseudomonadati</taxon>
        <taxon>Pseudomonadota</taxon>
        <taxon>Gammaproteobacteria</taxon>
        <taxon>Moraxellales</taxon>
        <taxon>Moraxellaceae</taxon>
        <taxon>Acinetobacter</taxon>
    </lineage>
</organism>
<dbReference type="AlphaFoldDB" id="A0A8X8GLC2"/>
<keyword evidence="1" id="KW-0812">Transmembrane</keyword>
<dbReference type="Pfam" id="PF05656">
    <property type="entry name" value="DUF805"/>
    <property type="match status" value="1"/>
</dbReference>
<keyword evidence="1" id="KW-0472">Membrane</keyword>
<keyword evidence="1" id="KW-1133">Transmembrane helix</keyword>
<dbReference type="InterPro" id="IPR008523">
    <property type="entry name" value="DUF805"/>
</dbReference>
<accession>A0A8X8GLC2</accession>
<dbReference type="GO" id="GO:0005886">
    <property type="term" value="C:plasma membrane"/>
    <property type="evidence" value="ECO:0007669"/>
    <property type="project" value="TreeGrafter"/>
</dbReference>
<sequence length="178" mass="20001">MSSNFQTHDSALSASGRFGRLSYLGWNMLLGLSMFVLGIIAALFIPTLSNSPSNTLIFILGAVAIIIYIAVIYFSFIFTIRRLHDKNQSGWLSLLMLLPLVNLFFFVYLSCAKGDAGTNNYGAPRITRGWEKVLAWIYIVIFPISILILAVTAIPAYQSYLDQAQQFQQYQQQINQSE</sequence>